<keyword evidence="2" id="KW-1185">Reference proteome</keyword>
<dbReference type="Proteomes" id="UP000076574">
    <property type="component" value="Unassembled WGS sequence"/>
</dbReference>
<comment type="caution">
    <text evidence="1">The sequence shown here is derived from an EMBL/GenBank/DDBJ whole genome shotgun (WGS) entry which is preliminary data.</text>
</comment>
<evidence type="ECO:0000313" key="1">
    <source>
        <dbReference type="EMBL" id="KZD25427.1"/>
    </source>
</evidence>
<gene>
    <name evidence="1" type="ORF">A4A58_03075</name>
</gene>
<proteinExistence type="predicted"/>
<evidence type="ECO:0000313" key="2">
    <source>
        <dbReference type="Proteomes" id="UP000076574"/>
    </source>
</evidence>
<reference evidence="1 2" key="1">
    <citation type="submission" date="2016-03" db="EMBL/GenBank/DDBJ databases">
        <title>Microsymbionts genomes from the relict species Vavilovia formosa (Stev.) Fed.</title>
        <authorList>
            <person name="Kopat V."/>
            <person name="Chirak E."/>
            <person name="Kimeklis A."/>
            <person name="Andronov E."/>
        </authorList>
    </citation>
    <scope>NUCLEOTIDE SEQUENCE [LARGE SCALE GENOMIC DNA]</scope>
    <source>
        <strain evidence="1 2">Vaf07</strain>
    </source>
</reference>
<name>A0A164AWW8_9BRAD</name>
<organism evidence="1 2">
    <name type="scientific">Tardiphaga robiniae</name>
    <dbReference type="NCBI Taxonomy" id="943830"/>
    <lineage>
        <taxon>Bacteria</taxon>
        <taxon>Pseudomonadati</taxon>
        <taxon>Pseudomonadota</taxon>
        <taxon>Alphaproteobacteria</taxon>
        <taxon>Hyphomicrobiales</taxon>
        <taxon>Nitrobacteraceae</taxon>
        <taxon>Tardiphaga</taxon>
    </lineage>
</organism>
<accession>A0A164AWW8</accession>
<dbReference type="STRING" id="943830.A4A58_03075"/>
<protein>
    <submittedName>
        <fullName evidence="1">Uncharacterized protein</fullName>
    </submittedName>
</protein>
<dbReference type="EMBL" id="LVYV01000001">
    <property type="protein sequence ID" value="KZD25427.1"/>
    <property type="molecule type" value="Genomic_DNA"/>
</dbReference>
<sequence>MRAVKDPAWRAADHDHLGVLGEGLQLVGKVFLQRDWRGLSSRQKDARAKARGDRAEQKALQEVSPIHHFHRTSPFTDRKRNVGDMRRRNCTAEPVLAATSNGDGIERSMVGRGYAWACKSQPRMIVRQ</sequence>
<dbReference type="AlphaFoldDB" id="A0A164AWW8"/>